<organism evidence="1 2">
    <name type="scientific">Dolichospermum circinale CS-537/01</name>
    <dbReference type="NCBI Taxonomy" id="3021739"/>
    <lineage>
        <taxon>Bacteria</taxon>
        <taxon>Bacillati</taxon>
        <taxon>Cyanobacteriota</taxon>
        <taxon>Cyanophyceae</taxon>
        <taxon>Nostocales</taxon>
        <taxon>Aphanizomenonaceae</taxon>
        <taxon>Dolichospermum</taxon>
        <taxon>Dolichospermum circinale</taxon>
    </lineage>
</organism>
<evidence type="ECO:0008006" key="3">
    <source>
        <dbReference type="Google" id="ProtNLM"/>
    </source>
</evidence>
<keyword evidence="2" id="KW-1185">Reference proteome</keyword>
<dbReference type="RefSeq" id="WP_028082520.1">
    <property type="nucleotide sequence ID" value="NZ_JAQMTU010000040.1"/>
</dbReference>
<proteinExistence type="predicted"/>
<dbReference type="InterPro" id="IPR029044">
    <property type="entry name" value="Nucleotide-diphossugar_trans"/>
</dbReference>
<dbReference type="EMBL" id="JAQMTU010000040">
    <property type="protein sequence ID" value="MDB9486337.1"/>
    <property type="molecule type" value="Genomic_DNA"/>
</dbReference>
<name>A0ABT5A321_9CYAN</name>
<accession>A0ABT5A321</accession>
<gene>
    <name evidence="1" type="ORF">PN492_07220</name>
</gene>
<comment type="caution">
    <text evidence="1">The sequence shown here is derived from an EMBL/GenBank/DDBJ whole genome shotgun (WGS) entry which is preliminary data.</text>
</comment>
<evidence type="ECO:0000313" key="2">
    <source>
        <dbReference type="Proteomes" id="UP001212123"/>
    </source>
</evidence>
<evidence type="ECO:0000313" key="1">
    <source>
        <dbReference type="EMBL" id="MDB9486337.1"/>
    </source>
</evidence>
<protein>
    <recommendedName>
        <fullName evidence="3">Glycosyl transferase</fullName>
    </recommendedName>
</protein>
<dbReference type="Proteomes" id="UP001212123">
    <property type="component" value="Unassembled WGS sequence"/>
</dbReference>
<dbReference type="SUPFAM" id="SSF53448">
    <property type="entry name" value="Nucleotide-diphospho-sugar transferases"/>
    <property type="match status" value="1"/>
</dbReference>
<reference evidence="1 2" key="1">
    <citation type="submission" date="2023-01" db="EMBL/GenBank/DDBJ databases">
        <title>Genomes from the Australian National Cyanobacteria Reference Collection.</title>
        <authorList>
            <person name="Willis A."/>
            <person name="Lee E.M.F."/>
        </authorList>
    </citation>
    <scope>NUCLEOTIDE SEQUENCE [LARGE SCALE GENOMIC DNA]</scope>
    <source>
        <strain evidence="1 2">CS-537/01</strain>
    </source>
</reference>
<sequence length="289" mass="33368">MVNIGYHSAKVQAKIHRFLYTKAINNIVDFPLTPEKKANIDVYAFSCERDFAIQVANIRSFIRYVGIPNKFIVISDGSYSANSSNILRQINSCVDVVHWQDLVIGDIPKPISNYVVNYPHHVIMALWRRLAVLTSISIDKPTIYTDADILFFPGAKEIVNLCESNDNSPWYLPDCLPSLDDRIILYNYEKLNPVNAGFFIVKQQINWEEPLERFAQLADQPVYFTDQTVVHLAMHNNQAKPLDKTKFILSVDDQFQYLENFDKRKIALRHYVNDVRHKFWLNLGISGSI</sequence>